<feature type="region of interest" description="Disordered" evidence="1">
    <location>
        <begin position="82"/>
        <end position="121"/>
    </location>
</feature>
<evidence type="ECO:0000256" key="1">
    <source>
        <dbReference type="SAM" id="MobiDB-lite"/>
    </source>
</evidence>
<gene>
    <name evidence="3" type="ORF">ANN_16518</name>
</gene>
<feature type="transmembrane region" description="Helical" evidence="2">
    <location>
        <begin position="56"/>
        <end position="75"/>
    </location>
</feature>
<feature type="compositionally biased region" description="Basic and acidic residues" evidence="1">
    <location>
        <begin position="92"/>
        <end position="110"/>
    </location>
</feature>
<evidence type="ECO:0000256" key="2">
    <source>
        <dbReference type="SAM" id="Phobius"/>
    </source>
</evidence>
<keyword evidence="2" id="KW-1133">Transmembrane helix</keyword>
<proteinExistence type="predicted"/>
<feature type="transmembrane region" description="Helical" evidence="2">
    <location>
        <begin position="24"/>
        <end position="44"/>
    </location>
</feature>
<reference evidence="3 4" key="1">
    <citation type="journal article" date="2022" name="Allergy">
        <title>Genome assembly and annotation of Periplaneta americana reveal a comprehensive cockroach allergen profile.</title>
        <authorList>
            <person name="Wang L."/>
            <person name="Xiong Q."/>
            <person name="Saelim N."/>
            <person name="Wang L."/>
            <person name="Nong W."/>
            <person name="Wan A.T."/>
            <person name="Shi M."/>
            <person name="Liu X."/>
            <person name="Cao Q."/>
            <person name="Hui J.H.L."/>
            <person name="Sookrung N."/>
            <person name="Leung T.F."/>
            <person name="Tungtrongchitr A."/>
            <person name="Tsui S.K.W."/>
        </authorList>
    </citation>
    <scope>NUCLEOTIDE SEQUENCE [LARGE SCALE GENOMIC DNA]</scope>
    <source>
        <strain evidence="3">PWHHKU_190912</strain>
    </source>
</reference>
<dbReference type="Proteomes" id="UP001148838">
    <property type="component" value="Unassembled WGS sequence"/>
</dbReference>
<comment type="caution">
    <text evidence="3">The sequence shown here is derived from an EMBL/GenBank/DDBJ whole genome shotgun (WGS) entry which is preliminary data.</text>
</comment>
<keyword evidence="4" id="KW-1185">Reference proteome</keyword>
<organism evidence="3 4">
    <name type="scientific">Periplaneta americana</name>
    <name type="common">American cockroach</name>
    <name type="synonym">Blatta americana</name>
    <dbReference type="NCBI Taxonomy" id="6978"/>
    <lineage>
        <taxon>Eukaryota</taxon>
        <taxon>Metazoa</taxon>
        <taxon>Ecdysozoa</taxon>
        <taxon>Arthropoda</taxon>
        <taxon>Hexapoda</taxon>
        <taxon>Insecta</taxon>
        <taxon>Pterygota</taxon>
        <taxon>Neoptera</taxon>
        <taxon>Polyneoptera</taxon>
        <taxon>Dictyoptera</taxon>
        <taxon>Blattodea</taxon>
        <taxon>Blattoidea</taxon>
        <taxon>Blattidae</taxon>
        <taxon>Blattinae</taxon>
        <taxon>Periplaneta</taxon>
    </lineage>
</organism>
<evidence type="ECO:0000313" key="3">
    <source>
        <dbReference type="EMBL" id="KAJ4436487.1"/>
    </source>
</evidence>
<feature type="non-terminal residue" evidence="3">
    <location>
        <position position="1"/>
    </location>
</feature>
<protein>
    <submittedName>
        <fullName evidence="3">Uncharacterized protein</fullName>
    </submittedName>
</protein>
<evidence type="ECO:0000313" key="4">
    <source>
        <dbReference type="Proteomes" id="UP001148838"/>
    </source>
</evidence>
<dbReference type="InterPro" id="IPR036259">
    <property type="entry name" value="MFS_trans_sf"/>
</dbReference>
<dbReference type="Gene3D" id="1.20.1250.20">
    <property type="entry name" value="MFS general substrate transporter like domains"/>
    <property type="match status" value="1"/>
</dbReference>
<dbReference type="EMBL" id="JAJSOF020000021">
    <property type="protein sequence ID" value="KAJ4436487.1"/>
    <property type="molecule type" value="Genomic_DNA"/>
</dbReference>
<keyword evidence="2" id="KW-0472">Membrane</keyword>
<keyword evidence="2" id="KW-0812">Transmembrane</keyword>
<name>A0ABQ8SS14_PERAM</name>
<sequence length="121" mass="13787">LSLRDKLQSICRSLLQAPVSMKSVLQAGWLLTVAFGNLIVVIVAEAKFFDSQAYEFLLFAGLMFVDMAIFAFMAMRYKYVETPREEEEEDEEGKRNGLPMKERKMSEKNGVDNAMFKGDES</sequence>
<accession>A0ABQ8SS14</accession>